<feature type="compositionally biased region" description="Polar residues" evidence="1">
    <location>
        <begin position="130"/>
        <end position="139"/>
    </location>
</feature>
<evidence type="ECO:0000256" key="1">
    <source>
        <dbReference type="SAM" id="MobiDB-lite"/>
    </source>
</evidence>
<evidence type="ECO:0000313" key="2">
    <source>
        <dbReference type="EMBL" id="KAA0717562.1"/>
    </source>
</evidence>
<reference evidence="2 3" key="1">
    <citation type="journal article" date="2019" name="Mol. Ecol. Resour.">
        <title>Chromosome-level genome assembly of Triplophysa tibetana, a fish adapted to the harsh high-altitude environment of the Tibetan Plateau.</title>
        <authorList>
            <person name="Yang X."/>
            <person name="Liu H."/>
            <person name="Ma Z."/>
            <person name="Zou Y."/>
            <person name="Zou M."/>
            <person name="Mao Y."/>
            <person name="Li X."/>
            <person name="Wang H."/>
            <person name="Chen T."/>
            <person name="Wang W."/>
            <person name="Yang R."/>
        </authorList>
    </citation>
    <scope>NUCLEOTIDE SEQUENCE [LARGE SCALE GENOMIC DNA]</scope>
    <source>
        <strain evidence="2">TTIB1903HZAU</strain>
        <tissue evidence="2">Muscle</tissue>
    </source>
</reference>
<protein>
    <submittedName>
        <fullName evidence="2">Uncharacterized protein</fullName>
    </submittedName>
</protein>
<comment type="caution">
    <text evidence="2">The sequence shown here is derived from an EMBL/GenBank/DDBJ whole genome shotgun (WGS) entry which is preliminary data.</text>
</comment>
<organism evidence="2 3">
    <name type="scientific">Triplophysa tibetana</name>
    <dbReference type="NCBI Taxonomy" id="1572043"/>
    <lineage>
        <taxon>Eukaryota</taxon>
        <taxon>Metazoa</taxon>
        <taxon>Chordata</taxon>
        <taxon>Craniata</taxon>
        <taxon>Vertebrata</taxon>
        <taxon>Euteleostomi</taxon>
        <taxon>Actinopterygii</taxon>
        <taxon>Neopterygii</taxon>
        <taxon>Teleostei</taxon>
        <taxon>Ostariophysi</taxon>
        <taxon>Cypriniformes</taxon>
        <taxon>Nemacheilidae</taxon>
        <taxon>Triplophysa</taxon>
    </lineage>
</organism>
<sequence length="189" mass="20526">MCPDDRGPAQKPPAPVRSSGRLATFMCPLLKGGNVFHPIFKMKHTATLTAALSKGLSIQRGFNACQDTSKCQGDAASPQRAWDDTQHETHKLKQNKSLRHLITGSRKQIAVLECAIEPYKAHLFGRPSGKTSVAGTRQNDGVPIKDKGGWGGPPHQTVVWDTGLGLQSPHLLCFHVAAVSQGLTNFHRY</sequence>
<gene>
    <name evidence="2" type="ORF">E1301_Tti013827</name>
</gene>
<dbReference type="AlphaFoldDB" id="A0A5A9P724"/>
<feature type="region of interest" description="Disordered" evidence="1">
    <location>
        <begin position="130"/>
        <end position="152"/>
    </location>
</feature>
<evidence type="ECO:0000313" key="3">
    <source>
        <dbReference type="Proteomes" id="UP000324632"/>
    </source>
</evidence>
<proteinExistence type="predicted"/>
<accession>A0A5A9P724</accession>
<dbReference type="EMBL" id="SOYY01000008">
    <property type="protein sequence ID" value="KAA0717562.1"/>
    <property type="molecule type" value="Genomic_DNA"/>
</dbReference>
<name>A0A5A9P724_9TELE</name>
<dbReference type="Proteomes" id="UP000324632">
    <property type="component" value="Chromosome 8"/>
</dbReference>
<keyword evidence="3" id="KW-1185">Reference proteome</keyword>